<dbReference type="RefSeq" id="WP_146576128.1">
    <property type="nucleotide sequence ID" value="NZ_SJPM01000001.1"/>
</dbReference>
<evidence type="ECO:0000256" key="3">
    <source>
        <dbReference type="PROSITE-ProRule" id="PRU00433"/>
    </source>
</evidence>
<proteinExistence type="predicted"/>
<evidence type="ECO:0000259" key="4">
    <source>
        <dbReference type="PROSITE" id="PS51007"/>
    </source>
</evidence>
<dbReference type="Pfam" id="PF07583">
    <property type="entry name" value="PSCyt2"/>
    <property type="match status" value="1"/>
</dbReference>
<organism evidence="5 6">
    <name type="scientific">Neorhodopirellula pilleata</name>
    <dbReference type="NCBI Taxonomy" id="2714738"/>
    <lineage>
        <taxon>Bacteria</taxon>
        <taxon>Pseudomonadati</taxon>
        <taxon>Planctomycetota</taxon>
        <taxon>Planctomycetia</taxon>
        <taxon>Pirellulales</taxon>
        <taxon>Pirellulaceae</taxon>
        <taxon>Neorhodopirellula</taxon>
    </lineage>
</organism>
<accession>A0A5C6AX88</accession>
<name>A0A5C6AX88_9BACT</name>
<keyword evidence="5" id="KW-0456">Lyase</keyword>
<dbReference type="InterPro" id="IPR033803">
    <property type="entry name" value="CBD-like_Golvesin-Xly"/>
</dbReference>
<keyword evidence="3" id="KW-0349">Heme</keyword>
<evidence type="ECO:0000313" key="5">
    <source>
        <dbReference type="EMBL" id="TWU03652.1"/>
    </source>
</evidence>
<evidence type="ECO:0000256" key="1">
    <source>
        <dbReference type="ARBA" id="ARBA00022723"/>
    </source>
</evidence>
<sequence>MRLSRHWPVFGLLAFYAASMLIAGKRCHCDDTPSPRGQVFFETHIRPVLIEHCLECHSTDTEASGQLLLDSRSGWETGGDLGPAVIPGDPASSLLMRAIEYQDSDLQMPPDGKLDAETIEQFRDWIQDGAYDPREGNTAGRIQSTALPVERATEHWAYAPIKRPSVEDLPPAQSPIDRFVLAGLQSHDLQPEPIADDLALLRRMSFDLTGLPPTPEQIDAFVQDRSPEKWDVLLKSLLASPGYAETFARRWMDVARYAESITLRGFVLSEAWRYRDYLIHAYAEDRGFDQMIRDQIAGDLFGGNTLQERQKAATATAFLAMGNNNLEDQDKTKLEFDYIDEQLETIGRAFLAQTIGCARCHDHKFDPIPTADYYSLAGIFRSTISLEHANLSKWIEQPLPLDDDSVSHFEQLEDQANQLRSEVTILQKRVGKSKTKQSIRLRELPGIVIDDSDATLVGEWTQSQSVPGYVESGYLHDSHSGLGEKTATFEPSELPAGDYEVRLAYTPGTNRARAVQVQVFSANEAKTVRVNQRKTPPIDGIWTSLGTYPFEQNGQAFVLVSNNSADGHVIVDAVQFLPVGEVATRNDIVDETNDADELAKLDNLKKSLTNVEQQLAKRPKYLTILEGEPVDQIAIRVRGIVHHEGERVSRGFLSAIGRSEHWSSQIEGSGRRQLAHWLADPSNPLTARVYANRVWSWLMGEGLVATENNFGTTGDQPSHPELLDYLANELIESGWSTKHLVRMIVRSDAYRRRVGSQNGLAASVDPDNRLLWSAHLKRIPVESLRDAMLQVSGELDHTRFGPTIRTGTKADFNYRHESSRRSVYHPVLRNSLPPLYQVFDFADSSVSIGQRPRSTVATQSLVMLNHPWVIERARHAAKRFGSASFGESDETRIVSLLDRLFLSAYGRYPSSAEREMCETFLQPDDRLPDLVQSMFASVDFRYLE</sequence>
<dbReference type="GO" id="GO:0046872">
    <property type="term" value="F:metal ion binding"/>
    <property type="evidence" value="ECO:0007669"/>
    <property type="project" value="UniProtKB-KW"/>
</dbReference>
<feature type="domain" description="Cytochrome c" evidence="4">
    <location>
        <begin position="32"/>
        <end position="205"/>
    </location>
</feature>
<dbReference type="Pfam" id="PF25275">
    <property type="entry name" value="Golvesin_C"/>
    <property type="match status" value="1"/>
</dbReference>
<dbReference type="Pfam" id="PF07635">
    <property type="entry name" value="PSCyt1"/>
    <property type="match status" value="1"/>
</dbReference>
<evidence type="ECO:0000256" key="2">
    <source>
        <dbReference type="ARBA" id="ARBA00023004"/>
    </source>
</evidence>
<dbReference type="InterPro" id="IPR022655">
    <property type="entry name" value="DUF1553"/>
</dbReference>
<keyword evidence="1 3" id="KW-0479">Metal-binding</keyword>
<dbReference type="InterPro" id="IPR011444">
    <property type="entry name" value="DUF1549"/>
</dbReference>
<dbReference type="Pfam" id="PF07587">
    <property type="entry name" value="PSD1"/>
    <property type="match status" value="1"/>
</dbReference>
<dbReference type="EMBL" id="SJPM01000001">
    <property type="protein sequence ID" value="TWU03652.1"/>
    <property type="molecule type" value="Genomic_DNA"/>
</dbReference>
<dbReference type="PANTHER" id="PTHR35889:SF3">
    <property type="entry name" value="F-BOX DOMAIN-CONTAINING PROTEIN"/>
    <property type="match status" value="1"/>
</dbReference>
<reference evidence="5 6" key="1">
    <citation type="submission" date="2019-02" db="EMBL/GenBank/DDBJ databases">
        <title>Deep-cultivation of Planctomycetes and their phenomic and genomic characterization uncovers novel biology.</title>
        <authorList>
            <person name="Wiegand S."/>
            <person name="Jogler M."/>
            <person name="Boedeker C."/>
            <person name="Pinto D."/>
            <person name="Vollmers J."/>
            <person name="Rivas-Marin E."/>
            <person name="Kohn T."/>
            <person name="Peeters S.H."/>
            <person name="Heuer A."/>
            <person name="Rast P."/>
            <person name="Oberbeckmann S."/>
            <person name="Bunk B."/>
            <person name="Jeske O."/>
            <person name="Meyerdierks A."/>
            <person name="Storesund J.E."/>
            <person name="Kallscheuer N."/>
            <person name="Luecker S."/>
            <person name="Lage O.M."/>
            <person name="Pohl T."/>
            <person name="Merkel B.J."/>
            <person name="Hornburger P."/>
            <person name="Mueller R.-W."/>
            <person name="Bruemmer F."/>
            <person name="Labrenz M."/>
            <person name="Spormann A.M."/>
            <person name="Op Den Camp H."/>
            <person name="Overmann J."/>
            <person name="Amann R."/>
            <person name="Jetten M.S.M."/>
            <person name="Mascher T."/>
            <person name="Medema M.H."/>
            <person name="Devos D.P."/>
            <person name="Kaster A.-K."/>
            <person name="Ovreas L."/>
            <person name="Rohde M."/>
            <person name="Galperin M.Y."/>
            <person name="Jogler C."/>
        </authorList>
    </citation>
    <scope>NUCLEOTIDE SEQUENCE [LARGE SCALE GENOMIC DNA]</scope>
    <source>
        <strain evidence="5 6">Pla100</strain>
    </source>
</reference>
<protein>
    <submittedName>
        <fullName evidence="5">Xanthan lyase</fullName>
        <ecNumber evidence="5">4.2.2.12</ecNumber>
    </submittedName>
</protein>
<dbReference type="OrthoDB" id="127107at2"/>
<dbReference type="Proteomes" id="UP000316213">
    <property type="component" value="Unassembled WGS sequence"/>
</dbReference>
<dbReference type="PANTHER" id="PTHR35889">
    <property type="entry name" value="CYCLOINULO-OLIGOSACCHARIDE FRUCTANOTRANSFERASE-RELATED"/>
    <property type="match status" value="1"/>
</dbReference>
<dbReference type="GO" id="GO:0009055">
    <property type="term" value="F:electron transfer activity"/>
    <property type="evidence" value="ECO:0007669"/>
    <property type="project" value="InterPro"/>
</dbReference>
<gene>
    <name evidence="5" type="primary">xly_2</name>
    <name evidence="5" type="ORF">Pla100_05810</name>
</gene>
<dbReference type="InterPro" id="IPR011429">
    <property type="entry name" value="Cyt_c_Planctomycete-type"/>
</dbReference>
<evidence type="ECO:0000313" key="6">
    <source>
        <dbReference type="Proteomes" id="UP000316213"/>
    </source>
</evidence>
<comment type="caution">
    <text evidence="5">The sequence shown here is derived from an EMBL/GenBank/DDBJ whole genome shotgun (WGS) entry which is preliminary data.</text>
</comment>
<keyword evidence="6" id="KW-1185">Reference proteome</keyword>
<dbReference type="GO" id="GO:0047492">
    <property type="term" value="F:xanthan lyase activity"/>
    <property type="evidence" value="ECO:0007669"/>
    <property type="project" value="UniProtKB-EC"/>
</dbReference>
<dbReference type="EC" id="4.2.2.12" evidence="5"/>
<dbReference type="AlphaFoldDB" id="A0A5C6AX88"/>
<keyword evidence="2 3" id="KW-0408">Iron</keyword>
<dbReference type="InterPro" id="IPR009056">
    <property type="entry name" value="Cyt_c-like_dom"/>
</dbReference>
<dbReference type="GO" id="GO:0020037">
    <property type="term" value="F:heme binding"/>
    <property type="evidence" value="ECO:0007669"/>
    <property type="project" value="InterPro"/>
</dbReference>
<dbReference type="PROSITE" id="PS51007">
    <property type="entry name" value="CYTC"/>
    <property type="match status" value="1"/>
</dbReference>